<evidence type="ECO:0000313" key="1">
    <source>
        <dbReference type="EMBL" id="KIM77498.1"/>
    </source>
</evidence>
<evidence type="ECO:0000313" key="2">
    <source>
        <dbReference type="Proteomes" id="UP000054166"/>
    </source>
</evidence>
<name>A0A0C3AU78_PILCF</name>
<protein>
    <submittedName>
        <fullName evidence="1">Uncharacterized protein</fullName>
    </submittedName>
</protein>
<dbReference type="Proteomes" id="UP000054166">
    <property type="component" value="Unassembled WGS sequence"/>
</dbReference>
<accession>A0A0C3AU78</accession>
<sequence>MSNILVSSHAGSSSTSTALSELTLYPFTNWQTVSTFTLSDCVFANKLQGPSLNVNRRPTTHRTSFVSSIATYNKSHLANV</sequence>
<dbReference type="AlphaFoldDB" id="A0A0C3AU78"/>
<dbReference type="EMBL" id="KN833024">
    <property type="protein sequence ID" value="KIM77498.1"/>
    <property type="molecule type" value="Genomic_DNA"/>
</dbReference>
<dbReference type="InParanoid" id="A0A0C3AU78"/>
<feature type="non-terminal residue" evidence="1">
    <location>
        <position position="80"/>
    </location>
</feature>
<reference evidence="2" key="2">
    <citation type="submission" date="2015-01" db="EMBL/GenBank/DDBJ databases">
        <title>Evolutionary Origins and Diversification of the Mycorrhizal Mutualists.</title>
        <authorList>
            <consortium name="DOE Joint Genome Institute"/>
            <consortium name="Mycorrhizal Genomics Consortium"/>
            <person name="Kohler A."/>
            <person name="Kuo A."/>
            <person name="Nagy L.G."/>
            <person name="Floudas D."/>
            <person name="Copeland A."/>
            <person name="Barry K.W."/>
            <person name="Cichocki N."/>
            <person name="Veneault-Fourrey C."/>
            <person name="LaButti K."/>
            <person name="Lindquist E.A."/>
            <person name="Lipzen A."/>
            <person name="Lundell T."/>
            <person name="Morin E."/>
            <person name="Murat C."/>
            <person name="Riley R."/>
            <person name="Ohm R."/>
            <person name="Sun H."/>
            <person name="Tunlid A."/>
            <person name="Henrissat B."/>
            <person name="Grigoriev I.V."/>
            <person name="Hibbett D.S."/>
            <person name="Martin F."/>
        </authorList>
    </citation>
    <scope>NUCLEOTIDE SEQUENCE [LARGE SCALE GENOMIC DNA]</scope>
    <source>
        <strain evidence="2">F 1598</strain>
    </source>
</reference>
<reference evidence="1 2" key="1">
    <citation type="submission" date="2014-04" db="EMBL/GenBank/DDBJ databases">
        <authorList>
            <consortium name="DOE Joint Genome Institute"/>
            <person name="Kuo A."/>
            <person name="Tarkka M."/>
            <person name="Buscot F."/>
            <person name="Kohler A."/>
            <person name="Nagy L.G."/>
            <person name="Floudas D."/>
            <person name="Copeland A."/>
            <person name="Barry K.W."/>
            <person name="Cichocki N."/>
            <person name="Veneault-Fourrey C."/>
            <person name="LaButti K."/>
            <person name="Lindquist E.A."/>
            <person name="Lipzen A."/>
            <person name="Lundell T."/>
            <person name="Morin E."/>
            <person name="Murat C."/>
            <person name="Sun H."/>
            <person name="Tunlid A."/>
            <person name="Henrissat B."/>
            <person name="Grigoriev I.V."/>
            <person name="Hibbett D.S."/>
            <person name="Martin F."/>
            <person name="Nordberg H.P."/>
            <person name="Cantor M.N."/>
            <person name="Hua S.X."/>
        </authorList>
    </citation>
    <scope>NUCLEOTIDE SEQUENCE [LARGE SCALE GENOMIC DNA]</scope>
    <source>
        <strain evidence="1 2">F 1598</strain>
    </source>
</reference>
<gene>
    <name evidence="1" type="ORF">PILCRDRAFT_825271</name>
</gene>
<organism evidence="1 2">
    <name type="scientific">Piloderma croceum (strain F 1598)</name>
    <dbReference type="NCBI Taxonomy" id="765440"/>
    <lineage>
        <taxon>Eukaryota</taxon>
        <taxon>Fungi</taxon>
        <taxon>Dikarya</taxon>
        <taxon>Basidiomycota</taxon>
        <taxon>Agaricomycotina</taxon>
        <taxon>Agaricomycetes</taxon>
        <taxon>Agaricomycetidae</taxon>
        <taxon>Atheliales</taxon>
        <taxon>Atheliaceae</taxon>
        <taxon>Piloderma</taxon>
    </lineage>
</organism>
<proteinExistence type="predicted"/>
<keyword evidence="2" id="KW-1185">Reference proteome</keyword>
<dbReference type="HOGENOM" id="CLU_2596648_0_0_1"/>